<protein>
    <submittedName>
        <fullName evidence="1">Uncharacterized protein</fullName>
    </submittedName>
</protein>
<organism evidence="1">
    <name type="scientific">Arion vulgaris</name>
    <dbReference type="NCBI Taxonomy" id="1028688"/>
    <lineage>
        <taxon>Eukaryota</taxon>
        <taxon>Metazoa</taxon>
        <taxon>Spiralia</taxon>
        <taxon>Lophotrochozoa</taxon>
        <taxon>Mollusca</taxon>
        <taxon>Gastropoda</taxon>
        <taxon>Heterobranchia</taxon>
        <taxon>Euthyneura</taxon>
        <taxon>Panpulmonata</taxon>
        <taxon>Eupulmonata</taxon>
        <taxon>Stylommatophora</taxon>
        <taxon>Helicina</taxon>
        <taxon>Arionoidea</taxon>
        <taxon>Arionidae</taxon>
        <taxon>Arion</taxon>
    </lineage>
</organism>
<sequence>ENNMSFCVGHDISQNLSLSPFPEEQLEIEDYIETINDDENTPTDKISESAMHKDVVDELQVQEFDKETVDVNKC</sequence>
<gene>
    <name evidence="1" type="primary">ORF118144</name>
</gene>
<evidence type="ECO:0000313" key="1">
    <source>
        <dbReference type="EMBL" id="CEK79913.1"/>
    </source>
</evidence>
<reference evidence="1" key="1">
    <citation type="submission" date="2014-12" db="EMBL/GenBank/DDBJ databases">
        <title>Insight into the proteome of Arion vulgaris.</title>
        <authorList>
            <person name="Aradska J."/>
            <person name="Bulat T."/>
            <person name="Smidak R."/>
            <person name="Sarate P."/>
            <person name="Gangsoo J."/>
            <person name="Sialana F."/>
            <person name="Bilban M."/>
            <person name="Lubec G."/>
        </authorList>
    </citation>
    <scope>NUCLEOTIDE SEQUENCE</scope>
    <source>
        <tissue evidence="1">Skin</tissue>
    </source>
</reference>
<dbReference type="EMBL" id="HACG01033048">
    <property type="protein sequence ID" value="CEK79913.1"/>
    <property type="molecule type" value="Transcribed_RNA"/>
</dbReference>
<accession>A0A0B7AGK1</accession>
<feature type="non-terminal residue" evidence="1">
    <location>
        <position position="1"/>
    </location>
</feature>
<feature type="non-terminal residue" evidence="1">
    <location>
        <position position="74"/>
    </location>
</feature>
<dbReference type="AlphaFoldDB" id="A0A0B7AGK1"/>
<name>A0A0B7AGK1_9EUPU</name>
<proteinExistence type="predicted"/>